<dbReference type="InterPro" id="IPR020934">
    <property type="entry name" value="Ribosomal_uS19_CS"/>
</dbReference>
<dbReference type="GO" id="GO:0019843">
    <property type="term" value="F:rRNA binding"/>
    <property type="evidence" value="ECO:0007669"/>
    <property type="project" value="UniProtKB-KW"/>
</dbReference>
<dbReference type="GO" id="GO:0003735">
    <property type="term" value="F:structural constituent of ribosome"/>
    <property type="evidence" value="ECO:0007669"/>
    <property type="project" value="InterPro"/>
</dbReference>
<keyword evidence="2" id="KW-0699">rRNA-binding</keyword>
<dbReference type="Pfam" id="PF00203">
    <property type="entry name" value="Ribosomal_S19"/>
    <property type="match status" value="1"/>
</dbReference>
<keyword evidence="4 6" id="KW-0689">Ribosomal protein</keyword>
<evidence type="ECO:0000256" key="2">
    <source>
        <dbReference type="ARBA" id="ARBA00022730"/>
    </source>
</evidence>
<dbReference type="InterPro" id="IPR005732">
    <property type="entry name" value="Ribosomal_uS19_bac-type"/>
</dbReference>
<dbReference type="Gene3D" id="3.30.860.10">
    <property type="entry name" value="30s Ribosomal Protein S19, Chain A"/>
    <property type="match status" value="1"/>
</dbReference>
<evidence type="ECO:0000256" key="3">
    <source>
        <dbReference type="ARBA" id="ARBA00022884"/>
    </source>
</evidence>
<dbReference type="EMBL" id="UOFB01000324">
    <property type="protein sequence ID" value="VAW49120.1"/>
    <property type="molecule type" value="Genomic_DNA"/>
</dbReference>
<comment type="similarity">
    <text evidence="1">Belongs to the universal ribosomal protein uS19 family.</text>
</comment>
<dbReference type="InterPro" id="IPR023575">
    <property type="entry name" value="Ribosomal_uS19_SF"/>
</dbReference>
<name>A0A3B0W9N0_9ZZZZ</name>
<evidence type="ECO:0000313" key="6">
    <source>
        <dbReference type="EMBL" id="VAW49120.1"/>
    </source>
</evidence>
<evidence type="ECO:0000256" key="1">
    <source>
        <dbReference type="ARBA" id="ARBA00007345"/>
    </source>
</evidence>
<dbReference type="GO" id="GO:0006412">
    <property type="term" value="P:translation"/>
    <property type="evidence" value="ECO:0007669"/>
    <property type="project" value="InterPro"/>
</dbReference>
<dbReference type="PANTHER" id="PTHR11880">
    <property type="entry name" value="RIBOSOMAL PROTEIN S19P FAMILY MEMBER"/>
    <property type="match status" value="1"/>
</dbReference>
<dbReference type="PROSITE" id="PS00323">
    <property type="entry name" value="RIBOSOMAL_S19"/>
    <property type="match status" value="1"/>
</dbReference>
<dbReference type="GO" id="GO:0000028">
    <property type="term" value="P:ribosomal small subunit assembly"/>
    <property type="evidence" value="ECO:0007669"/>
    <property type="project" value="TreeGrafter"/>
</dbReference>
<dbReference type="NCBIfam" id="TIGR01050">
    <property type="entry name" value="rpsS_bact"/>
    <property type="match status" value="1"/>
</dbReference>
<dbReference type="GO" id="GO:0015935">
    <property type="term" value="C:small ribosomal subunit"/>
    <property type="evidence" value="ECO:0007669"/>
    <property type="project" value="InterPro"/>
</dbReference>
<dbReference type="GO" id="GO:0005737">
    <property type="term" value="C:cytoplasm"/>
    <property type="evidence" value="ECO:0007669"/>
    <property type="project" value="UniProtKB-ARBA"/>
</dbReference>
<dbReference type="AlphaFoldDB" id="A0A3B0W9N0"/>
<organism evidence="6">
    <name type="scientific">hydrothermal vent metagenome</name>
    <dbReference type="NCBI Taxonomy" id="652676"/>
    <lineage>
        <taxon>unclassified sequences</taxon>
        <taxon>metagenomes</taxon>
        <taxon>ecological metagenomes</taxon>
    </lineage>
</organism>
<dbReference type="FunFam" id="3.30.860.10:FF:000001">
    <property type="entry name" value="30S ribosomal protein S19"/>
    <property type="match status" value="1"/>
</dbReference>
<keyword evidence="3" id="KW-0694">RNA-binding</keyword>
<accession>A0A3B0W9N0</accession>
<keyword evidence="5" id="KW-0687">Ribonucleoprotein</keyword>
<evidence type="ECO:0000256" key="5">
    <source>
        <dbReference type="ARBA" id="ARBA00023274"/>
    </source>
</evidence>
<sequence>MPRSVKKGPFVDHHLYKKVIEAQESGNKRPIKTWSRRSMILPDMIGLTIAVHNGKEHIPVFISENMVGHKLGEFSLTRYYRGHTADKKSKR</sequence>
<dbReference type="PRINTS" id="PR00975">
    <property type="entry name" value="RIBOSOMALS19"/>
</dbReference>
<gene>
    <name evidence="6" type="ORF">MNBD_GAMMA04-1895</name>
</gene>
<dbReference type="SUPFAM" id="SSF54570">
    <property type="entry name" value="Ribosomal protein S19"/>
    <property type="match status" value="1"/>
</dbReference>
<dbReference type="PANTHER" id="PTHR11880:SF8">
    <property type="entry name" value="SMALL RIBOSOMAL SUBUNIT PROTEIN US19M"/>
    <property type="match status" value="1"/>
</dbReference>
<dbReference type="PIRSF" id="PIRSF002144">
    <property type="entry name" value="Ribosomal_S19"/>
    <property type="match status" value="1"/>
</dbReference>
<reference evidence="6" key="1">
    <citation type="submission" date="2018-06" db="EMBL/GenBank/DDBJ databases">
        <authorList>
            <person name="Zhirakovskaya E."/>
        </authorList>
    </citation>
    <scope>NUCLEOTIDE SEQUENCE</scope>
</reference>
<dbReference type="HAMAP" id="MF_00531">
    <property type="entry name" value="Ribosomal_uS19"/>
    <property type="match status" value="1"/>
</dbReference>
<proteinExistence type="inferred from homology"/>
<dbReference type="InterPro" id="IPR002222">
    <property type="entry name" value="Ribosomal_uS19"/>
</dbReference>
<protein>
    <submittedName>
        <fullName evidence="6">SSU ribosomal protein S19p (S15e)</fullName>
    </submittedName>
</protein>
<evidence type="ECO:0000256" key="4">
    <source>
        <dbReference type="ARBA" id="ARBA00022980"/>
    </source>
</evidence>